<comment type="similarity">
    <text evidence="1 8">Belongs to the Fur family.</text>
</comment>
<evidence type="ECO:0000256" key="1">
    <source>
        <dbReference type="ARBA" id="ARBA00007957"/>
    </source>
</evidence>
<evidence type="ECO:0000256" key="3">
    <source>
        <dbReference type="ARBA" id="ARBA00022833"/>
    </source>
</evidence>
<feature type="binding site" evidence="7">
    <location>
        <position position="113"/>
    </location>
    <ligand>
        <name>Zn(2+)</name>
        <dbReference type="ChEBI" id="CHEBI:29105"/>
    </ligand>
</feature>
<dbReference type="GO" id="GO:0005829">
    <property type="term" value="C:cytosol"/>
    <property type="evidence" value="ECO:0007669"/>
    <property type="project" value="TreeGrafter"/>
</dbReference>
<keyword evidence="5 8" id="KW-0238">DNA-binding</keyword>
<comment type="cofactor">
    <cofactor evidence="7">
        <name>Zn(2+)</name>
        <dbReference type="ChEBI" id="CHEBI:29105"/>
    </cofactor>
    <text evidence="7">Binds 1 zinc ion per subunit.</text>
</comment>
<sequence>MSFPAPHHNHAKCTAELLSRAERTCERRGSRLTGQRREVLNCVAESHSAVGAYDIIERMAGHGPRPAPITVYRALDFLEAHGLVHKIESRNAFIACTHPHEGQPAAMLVCEHCGLVAELDAPEVFEKLQSAAQGQGFAIHRSVVELTGLCSTCQEAR</sequence>
<dbReference type="RefSeq" id="WP_111196397.1">
    <property type="nucleotide sequence ID" value="NZ_QKVK01000002.1"/>
</dbReference>
<dbReference type="Proteomes" id="UP000248795">
    <property type="component" value="Unassembled WGS sequence"/>
</dbReference>
<accession>A0A2W2AYH8</accession>
<keyword evidence="7 8" id="KW-0479">Metal-binding</keyword>
<feature type="binding site" evidence="7">
    <location>
        <position position="110"/>
    </location>
    <ligand>
        <name>Zn(2+)</name>
        <dbReference type="ChEBI" id="CHEBI:29105"/>
    </ligand>
</feature>
<evidence type="ECO:0000256" key="2">
    <source>
        <dbReference type="ARBA" id="ARBA00022491"/>
    </source>
</evidence>
<protein>
    <recommendedName>
        <fullName evidence="8">Ferric uptake regulation protein</fullName>
    </recommendedName>
</protein>
<dbReference type="CDD" id="cd07153">
    <property type="entry name" value="Fur_like"/>
    <property type="match status" value="1"/>
</dbReference>
<evidence type="ECO:0000256" key="7">
    <source>
        <dbReference type="PIRSR" id="PIRSR602481-1"/>
    </source>
</evidence>
<dbReference type="InterPro" id="IPR002481">
    <property type="entry name" value="FUR"/>
</dbReference>
<dbReference type="InterPro" id="IPR036388">
    <property type="entry name" value="WH-like_DNA-bd_sf"/>
</dbReference>
<feature type="binding site" evidence="7">
    <location>
        <position position="150"/>
    </location>
    <ligand>
        <name>Zn(2+)</name>
        <dbReference type="ChEBI" id="CHEBI:29105"/>
    </ligand>
</feature>
<feature type="binding site" evidence="7">
    <location>
        <position position="153"/>
    </location>
    <ligand>
        <name>Zn(2+)</name>
        <dbReference type="ChEBI" id="CHEBI:29105"/>
    </ligand>
</feature>
<reference evidence="10" key="1">
    <citation type="submission" date="2018-06" db="EMBL/GenBank/DDBJ databases">
        <title>Aestuariibacter litoralis strain KCTC 52945T.</title>
        <authorList>
            <person name="Li X."/>
            <person name="Salam N."/>
            <person name="Li J.-L."/>
            <person name="Chen Y.-M."/>
            <person name="Yang Z.-W."/>
            <person name="Zhang L.-Y."/>
            <person name="Han M.-X."/>
            <person name="Xiao M."/>
            <person name="Li W.-J."/>
        </authorList>
    </citation>
    <scope>NUCLEOTIDE SEQUENCE [LARGE SCALE GENOMIC DNA]</scope>
    <source>
        <strain evidence="10">KCTC 52945</strain>
    </source>
</reference>
<dbReference type="Gene3D" id="3.30.1490.190">
    <property type="match status" value="1"/>
</dbReference>
<comment type="subcellular location">
    <subcellularLocation>
        <location evidence="8">Cytoplasm</location>
    </subcellularLocation>
</comment>
<keyword evidence="10" id="KW-1185">Reference proteome</keyword>
<gene>
    <name evidence="8" type="primary">fur</name>
    <name evidence="9" type="ORF">DK847_04215</name>
</gene>
<evidence type="ECO:0000313" key="9">
    <source>
        <dbReference type="EMBL" id="PZF77650.1"/>
    </source>
</evidence>
<keyword evidence="2 8" id="KW-0678">Repressor</keyword>
<name>A0A2W2AYH8_9HYPH</name>
<dbReference type="GO" id="GO:0045892">
    <property type="term" value="P:negative regulation of DNA-templated transcription"/>
    <property type="evidence" value="ECO:0007669"/>
    <property type="project" value="TreeGrafter"/>
</dbReference>
<evidence type="ECO:0000256" key="5">
    <source>
        <dbReference type="ARBA" id="ARBA00023125"/>
    </source>
</evidence>
<keyword evidence="6 8" id="KW-0804">Transcription</keyword>
<comment type="caution">
    <text evidence="9">The sequence shown here is derived from an EMBL/GenBank/DDBJ whole genome shotgun (WGS) entry which is preliminary data.</text>
</comment>
<evidence type="ECO:0000256" key="8">
    <source>
        <dbReference type="RuleBase" id="RU364037"/>
    </source>
</evidence>
<evidence type="ECO:0000313" key="10">
    <source>
        <dbReference type="Proteomes" id="UP000248795"/>
    </source>
</evidence>
<comment type="subunit">
    <text evidence="8">Homodimer.</text>
</comment>
<proteinExistence type="inferred from homology"/>
<organism evidence="9 10">
    <name type="scientific">Aestuariivirga litoralis</name>
    <dbReference type="NCBI Taxonomy" id="2650924"/>
    <lineage>
        <taxon>Bacteria</taxon>
        <taxon>Pseudomonadati</taxon>
        <taxon>Pseudomonadota</taxon>
        <taxon>Alphaproteobacteria</taxon>
        <taxon>Hyphomicrobiales</taxon>
        <taxon>Aestuariivirgaceae</taxon>
        <taxon>Aestuariivirga</taxon>
    </lineage>
</organism>
<dbReference type="GO" id="GO:0008270">
    <property type="term" value="F:zinc ion binding"/>
    <property type="evidence" value="ECO:0007669"/>
    <property type="project" value="TreeGrafter"/>
</dbReference>
<evidence type="ECO:0000256" key="6">
    <source>
        <dbReference type="ARBA" id="ARBA00023163"/>
    </source>
</evidence>
<dbReference type="PANTHER" id="PTHR33202">
    <property type="entry name" value="ZINC UPTAKE REGULATION PROTEIN"/>
    <property type="match status" value="1"/>
</dbReference>
<keyword evidence="8" id="KW-0963">Cytoplasm</keyword>
<dbReference type="GO" id="GO:0000976">
    <property type="term" value="F:transcription cis-regulatory region binding"/>
    <property type="evidence" value="ECO:0007669"/>
    <property type="project" value="TreeGrafter"/>
</dbReference>
<keyword evidence="8" id="KW-0408">Iron</keyword>
<dbReference type="InterPro" id="IPR043135">
    <property type="entry name" value="Fur_C"/>
</dbReference>
<keyword evidence="3 7" id="KW-0862">Zinc</keyword>
<dbReference type="AlphaFoldDB" id="A0A2W2AYH8"/>
<keyword evidence="4 8" id="KW-0805">Transcription regulation</keyword>
<dbReference type="GO" id="GO:1900376">
    <property type="term" value="P:regulation of secondary metabolite biosynthetic process"/>
    <property type="evidence" value="ECO:0007669"/>
    <property type="project" value="TreeGrafter"/>
</dbReference>
<dbReference type="PANTHER" id="PTHR33202:SF6">
    <property type="entry name" value="ZINC UPTAKE REGULATION PROTEIN"/>
    <property type="match status" value="1"/>
</dbReference>
<dbReference type="Gene3D" id="1.10.10.10">
    <property type="entry name" value="Winged helix-like DNA-binding domain superfamily/Winged helix DNA-binding domain"/>
    <property type="match status" value="1"/>
</dbReference>
<dbReference type="EMBL" id="QKVK01000002">
    <property type="protein sequence ID" value="PZF77650.1"/>
    <property type="molecule type" value="Genomic_DNA"/>
</dbReference>
<dbReference type="GO" id="GO:0003700">
    <property type="term" value="F:DNA-binding transcription factor activity"/>
    <property type="evidence" value="ECO:0007669"/>
    <property type="project" value="UniProtKB-UniRule"/>
</dbReference>
<evidence type="ECO:0000256" key="4">
    <source>
        <dbReference type="ARBA" id="ARBA00023015"/>
    </source>
</evidence>
<dbReference type="Pfam" id="PF01475">
    <property type="entry name" value="FUR"/>
    <property type="match status" value="1"/>
</dbReference>
<dbReference type="InterPro" id="IPR036390">
    <property type="entry name" value="WH_DNA-bd_sf"/>
</dbReference>
<dbReference type="SUPFAM" id="SSF46785">
    <property type="entry name" value="Winged helix' DNA-binding domain"/>
    <property type="match status" value="1"/>
</dbReference>